<evidence type="ECO:0000313" key="3">
    <source>
        <dbReference type="Proteomes" id="UP001524570"/>
    </source>
</evidence>
<dbReference type="EMBL" id="JANIBL010000131">
    <property type="protein sequence ID" value="MCQ8119983.1"/>
    <property type="molecule type" value="Genomic_DNA"/>
</dbReference>
<name>A0ABT1TYZ1_9GAMM</name>
<evidence type="ECO:0000259" key="1">
    <source>
        <dbReference type="PROSITE" id="PS51186"/>
    </source>
</evidence>
<dbReference type="InterPro" id="IPR016181">
    <property type="entry name" value="Acyl_CoA_acyltransferase"/>
</dbReference>
<proteinExistence type="predicted"/>
<dbReference type="CDD" id="cd04301">
    <property type="entry name" value="NAT_SF"/>
    <property type="match status" value="1"/>
</dbReference>
<dbReference type="PROSITE" id="PS51186">
    <property type="entry name" value="GNAT"/>
    <property type="match status" value="1"/>
</dbReference>
<dbReference type="PANTHER" id="PTHR13538:SF4">
    <property type="entry name" value="N-ALPHA-ACETYLTRANSFERASE 80"/>
    <property type="match status" value="1"/>
</dbReference>
<dbReference type="InterPro" id="IPR039840">
    <property type="entry name" value="NAA80"/>
</dbReference>
<organism evidence="2 3">
    <name type="scientific">Methylomonas rosea</name>
    <dbReference type="NCBI Taxonomy" id="2952227"/>
    <lineage>
        <taxon>Bacteria</taxon>
        <taxon>Pseudomonadati</taxon>
        <taxon>Pseudomonadota</taxon>
        <taxon>Gammaproteobacteria</taxon>
        <taxon>Methylococcales</taxon>
        <taxon>Methylococcaceae</taxon>
        <taxon>Methylomonas</taxon>
    </lineage>
</organism>
<dbReference type="RefSeq" id="WP_256608787.1">
    <property type="nucleotide sequence ID" value="NZ_JANIBL010000131.1"/>
</dbReference>
<gene>
    <name evidence="2" type="ORF">NP589_21415</name>
</gene>
<comment type="caution">
    <text evidence="2">The sequence shown here is derived from an EMBL/GenBank/DDBJ whole genome shotgun (WGS) entry which is preliminary data.</text>
</comment>
<dbReference type="SUPFAM" id="SSF55729">
    <property type="entry name" value="Acyl-CoA N-acyltransferases (Nat)"/>
    <property type="match status" value="1"/>
</dbReference>
<evidence type="ECO:0000313" key="2">
    <source>
        <dbReference type="EMBL" id="MCQ8119983.1"/>
    </source>
</evidence>
<protein>
    <submittedName>
        <fullName evidence="2">GNAT family N-acetyltransferase</fullName>
    </submittedName>
</protein>
<accession>A0ABT1TYZ1</accession>
<dbReference type="InterPro" id="IPR000182">
    <property type="entry name" value="GNAT_dom"/>
</dbReference>
<dbReference type="Gene3D" id="3.40.630.30">
    <property type="match status" value="1"/>
</dbReference>
<keyword evidence="3" id="KW-1185">Reference proteome</keyword>
<reference evidence="2 3" key="1">
    <citation type="submission" date="2022-07" db="EMBL/GenBank/DDBJ databases">
        <title>Methylomonas rivi sp. nov., Methylomonas rosea sp. nov., Methylomonas aureus sp. nov. and Methylomonas subterranea sp. nov., four novel methanotrophs isolated from a freshwater creek and the deep terrestrial subsurface.</title>
        <authorList>
            <person name="Abin C."/>
            <person name="Sankaranarayanan K."/>
            <person name="Garner C."/>
            <person name="Sindelar R."/>
            <person name="Kotary K."/>
            <person name="Garner R."/>
            <person name="Barclay S."/>
            <person name="Lawson P."/>
            <person name="Krumholz L."/>
        </authorList>
    </citation>
    <scope>NUCLEOTIDE SEQUENCE [LARGE SCALE GENOMIC DNA]</scope>
    <source>
        <strain evidence="2 3">WSC-7</strain>
    </source>
</reference>
<dbReference type="Proteomes" id="UP001524570">
    <property type="component" value="Unassembled WGS sequence"/>
</dbReference>
<sequence length="159" mass="17945">MELNIINLSQEPHQIPTLAQWHHAEWADLNPGQTLEHRIDRMQAYLSSKLIPSTFICKHEDQLAGSAAIIESDMDTHPELTPWLASVYVAPEFRRKGIGAKLVKHVMLQAKTAGVAKLYLFTPDRADFYAKLGWVAIAEEVYRDHRVTAMSVSLNDPKA</sequence>
<dbReference type="Pfam" id="PF13508">
    <property type="entry name" value="Acetyltransf_7"/>
    <property type="match status" value="1"/>
</dbReference>
<dbReference type="PANTHER" id="PTHR13538">
    <property type="entry name" value="N-ACETYLTRANSFERASE 6"/>
    <property type="match status" value="1"/>
</dbReference>
<feature type="domain" description="N-acetyltransferase" evidence="1">
    <location>
        <begin position="6"/>
        <end position="157"/>
    </location>
</feature>